<evidence type="ECO:0000256" key="6">
    <source>
        <dbReference type="ARBA" id="ARBA00022679"/>
    </source>
</evidence>
<evidence type="ECO:0000256" key="1">
    <source>
        <dbReference type="ARBA" id="ARBA00000705"/>
    </source>
</evidence>
<evidence type="ECO:0000313" key="10">
    <source>
        <dbReference type="EMBL" id="GAA0226935.1"/>
    </source>
</evidence>
<evidence type="ECO:0000259" key="9">
    <source>
        <dbReference type="Pfam" id="PF01515"/>
    </source>
</evidence>
<dbReference type="InterPro" id="IPR042112">
    <property type="entry name" value="P_AcTrfase_dom2"/>
</dbReference>
<dbReference type="InterPro" id="IPR012147">
    <property type="entry name" value="P_Ac_Bu_trans"/>
</dbReference>
<dbReference type="InterPro" id="IPR004614">
    <property type="entry name" value="P_AcTrfase"/>
</dbReference>
<reference evidence="10 11" key="1">
    <citation type="journal article" date="2019" name="Int. J. Syst. Evol. Microbiol.">
        <title>The Global Catalogue of Microorganisms (GCM) 10K type strain sequencing project: providing services to taxonomists for standard genome sequencing and annotation.</title>
        <authorList>
            <consortium name="The Broad Institute Genomics Platform"/>
            <consortium name="The Broad Institute Genome Sequencing Center for Infectious Disease"/>
            <person name="Wu L."/>
            <person name="Ma J."/>
        </authorList>
    </citation>
    <scope>NUCLEOTIDE SEQUENCE [LARGE SCALE GENOMIC DNA]</scope>
    <source>
        <strain evidence="10 11">JCM 16240</strain>
    </source>
</reference>
<dbReference type="PIRSF" id="PIRSF000428">
    <property type="entry name" value="P_Ac_trans"/>
    <property type="match status" value="1"/>
</dbReference>
<comment type="catalytic activity">
    <reaction evidence="1">
        <text>acetyl-CoA + phosphate = acetyl phosphate + CoA</text>
        <dbReference type="Rhea" id="RHEA:19521"/>
        <dbReference type="ChEBI" id="CHEBI:22191"/>
        <dbReference type="ChEBI" id="CHEBI:43474"/>
        <dbReference type="ChEBI" id="CHEBI:57287"/>
        <dbReference type="ChEBI" id="CHEBI:57288"/>
        <dbReference type="EC" id="2.3.1.8"/>
    </reaction>
</comment>
<dbReference type="PANTHER" id="PTHR43356">
    <property type="entry name" value="PHOSPHATE ACETYLTRANSFERASE"/>
    <property type="match status" value="1"/>
</dbReference>
<comment type="caution">
    <text evidence="10">The sequence shown here is derived from an EMBL/GenBank/DDBJ whole genome shotgun (WGS) entry which is preliminary data.</text>
</comment>
<dbReference type="Proteomes" id="UP001501176">
    <property type="component" value="Unassembled WGS sequence"/>
</dbReference>
<evidence type="ECO:0000256" key="5">
    <source>
        <dbReference type="ARBA" id="ARBA00021528"/>
    </source>
</evidence>
<dbReference type="InterPro" id="IPR042113">
    <property type="entry name" value="P_AcTrfase_dom1"/>
</dbReference>
<dbReference type="NCBIfam" id="NF007233">
    <property type="entry name" value="PRK09653.1"/>
    <property type="match status" value="1"/>
</dbReference>
<dbReference type="EC" id="2.3.1.8" evidence="4"/>
<evidence type="ECO:0000256" key="2">
    <source>
        <dbReference type="ARBA" id="ARBA00004989"/>
    </source>
</evidence>
<dbReference type="SUPFAM" id="SSF53659">
    <property type="entry name" value="Isocitrate/Isopropylmalate dehydrogenase-like"/>
    <property type="match status" value="1"/>
</dbReference>
<evidence type="ECO:0000313" key="11">
    <source>
        <dbReference type="Proteomes" id="UP001501176"/>
    </source>
</evidence>
<dbReference type="Pfam" id="PF01515">
    <property type="entry name" value="PTA_PTB"/>
    <property type="match status" value="1"/>
</dbReference>
<dbReference type="PANTHER" id="PTHR43356:SF3">
    <property type="entry name" value="PHOSPHATE ACETYLTRANSFERASE"/>
    <property type="match status" value="1"/>
</dbReference>
<keyword evidence="6" id="KW-0808">Transferase</keyword>
<gene>
    <name evidence="10" type="primary">pta</name>
    <name evidence="10" type="ORF">GCM10009125_14880</name>
</gene>
<dbReference type="InterPro" id="IPR050500">
    <property type="entry name" value="Phos_Acetyltrans/Butyryltrans"/>
</dbReference>
<dbReference type="Gene3D" id="3.40.50.10950">
    <property type="match status" value="1"/>
</dbReference>
<dbReference type="InterPro" id="IPR002505">
    <property type="entry name" value="PTA_PTB"/>
</dbReference>
<comment type="similarity">
    <text evidence="3">Belongs to the phosphate acetyltransferase and butyryltransferase family.</text>
</comment>
<dbReference type="Gene3D" id="3.40.50.10750">
    <property type="entry name" value="Isocitrate/Isopropylmalate dehydrogenase-like"/>
    <property type="match status" value="1"/>
</dbReference>
<evidence type="ECO:0000256" key="8">
    <source>
        <dbReference type="ARBA" id="ARBA00031108"/>
    </source>
</evidence>
<comment type="pathway">
    <text evidence="2">Metabolic intermediate biosynthesis; acetyl-CoA biosynthesis; acetyl-CoA from acetate: step 2/2.</text>
</comment>
<organism evidence="10 11">
    <name type="scientific">Castellaniella daejeonensis</name>
    <dbReference type="NCBI Taxonomy" id="659013"/>
    <lineage>
        <taxon>Bacteria</taxon>
        <taxon>Pseudomonadati</taxon>
        <taxon>Pseudomonadota</taxon>
        <taxon>Betaproteobacteria</taxon>
        <taxon>Burkholderiales</taxon>
        <taxon>Alcaligenaceae</taxon>
        <taxon>Castellaniella</taxon>
    </lineage>
</organism>
<dbReference type="NCBIfam" id="TIGR00651">
    <property type="entry name" value="pta"/>
    <property type="match status" value="1"/>
</dbReference>
<sequence length="322" mass="34577">MRAQDMLLDAARRDPKRIVLCEGGDPRVRAAARQAAADGIARVFLLESPEDVPGVHCVRLADSGWLDSFAEELLTLRRARGMTPEQARDAVRQPLVFAALMVRLGHADGSVAGATHTTADVVRTAIQVIGRRPGVRTVSSFFVMMRDEPFPTGGHAMVFSDCGLVIEPDSRELAEIALASAHSARTLLGIEPRVAMLSFSTHGSAAHQQIDKIREAMELARRQAPGLLIDGEMQLDTAIVPEVAQRKWPQSLVAGRANVLVFPSLDAGNIGYKLVERLGHATALGPILQGLDKPANDLSRGCSAEDIHQVIAVTAVQAARSD</sequence>
<keyword evidence="11" id="KW-1185">Reference proteome</keyword>
<accession>A0ABN0TPM1</accession>
<dbReference type="RefSeq" id="WP_343820735.1">
    <property type="nucleotide sequence ID" value="NZ_BAAAFN010000011.1"/>
</dbReference>
<feature type="domain" description="Phosphate acetyl/butaryl transferase" evidence="9">
    <location>
        <begin position="6"/>
        <end position="315"/>
    </location>
</feature>
<name>A0ABN0TPM1_9BURK</name>
<protein>
    <recommendedName>
        <fullName evidence="5">Phosphate acetyltransferase</fullName>
        <ecNumber evidence="4">2.3.1.8</ecNumber>
    </recommendedName>
    <alternativeName>
        <fullName evidence="8">Phosphotransacetylase</fullName>
    </alternativeName>
</protein>
<keyword evidence="7" id="KW-0012">Acyltransferase</keyword>
<proteinExistence type="inferred from homology"/>
<dbReference type="EMBL" id="BAAAFN010000011">
    <property type="protein sequence ID" value="GAA0226935.1"/>
    <property type="molecule type" value="Genomic_DNA"/>
</dbReference>
<evidence type="ECO:0000256" key="7">
    <source>
        <dbReference type="ARBA" id="ARBA00023315"/>
    </source>
</evidence>
<evidence type="ECO:0000256" key="3">
    <source>
        <dbReference type="ARBA" id="ARBA00005656"/>
    </source>
</evidence>
<evidence type="ECO:0000256" key="4">
    <source>
        <dbReference type="ARBA" id="ARBA00012707"/>
    </source>
</evidence>